<comment type="caution">
    <text evidence="2">The sequence shown here is derived from an EMBL/GenBank/DDBJ whole genome shotgun (WGS) entry which is preliminary data.</text>
</comment>
<proteinExistence type="predicted"/>
<dbReference type="EMBL" id="CM031818">
    <property type="protein sequence ID" value="KAG6640280.1"/>
    <property type="molecule type" value="Genomic_DNA"/>
</dbReference>
<gene>
    <name evidence="2" type="ORF">CIPAW_10G162300</name>
</gene>
<reference evidence="2" key="1">
    <citation type="submission" date="2020-12" db="EMBL/GenBank/DDBJ databases">
        <title>WGS assembly of Carya illinoinensis cv. Pawnee.</title>
        <authorList>
            <person name="Platts A."/>
            <person name="Shu S."/>
            <person name="Wright S."/>
            <person name="Barry K."/>
            <person name="Edger P."/>
            <person name="Pires J.C."/>
            <person name="Schmutz J."/>
        </authorList>
    </citation>
    <scope>NUCLEOTIDE SEQUENCE</scope>
    <source>
        <tissue evidence="2">Leaf</tissue>
    </source>
</reference>
<feature type="region of interest" description="Disordered" evidence="1">
    <location>
        <begin position="22"/>
        <end position="42"/>
    </location>
</feature>
<dbReference type="Proteomes" id="UP000811609">
    <property type="component" value="Chromosome 10"/>
</dbReference>
<evidence type="ECO:0000313" key="3">
    <source>
        <dbReference type="Proteomes" id="UP000811609"/>
    </source>
</evidence>
<protein>
    <submittedName>
        <fullName evidence="2">Uncharacterized protein</fullName>
    </submittedName>
</protein>
<keyword evidence="3" id="KW-1185">Reference proteome</keyword>
<dbReference type="AlphaFoldDB" id="A0A8T1PIH8"/>
<name>A0A8T1PIH8_CARIL</name>
<evidence type="ECO:0000256" key="1">
    <source>
        <dbReference type="SAM" id="MobiDB-lite"/>
    </source>
</evidence>
<feature type="compositionally biased region" description="Polar residues" evidence="1">
    <location>
        <begin position="33"/>
        <end position="42"/>
    </location>
</feature>
<sequence length="119" mass="13472">MKKPELLLPFHRAGLFHSLKRPSVLHPRPEKTASPSTFHQSAPPSLLYLFFSFFVKHSSSKEKCRLSHPTSFRHPPSIFPRQEKIIPSSLNAQLAFVAQSVALSFSFFFSFPCSLSLSL</sequence>
<accession>A0A8T1PIH8</accession>
<evidence type="ECO:0000313" key="2">
    <source>
        <dbReference type="EMBL" id="KAG6640280.1"/>
    </source>
</evidence>
<organism evidence="2 3">
    <name type="scientific">Carya illinoinensis</name>
    <name type="common">Pecan</name>
    <dbReference type="NCBI Taxonomy" id="32201"/>
    <lineage>
        <taxon>Eukaryota</taxon>
        <taxon>Viridiplantae</taxon>
        <taxon>Streptophyta</taxon>
        <taxon>Embryophyta</taxon>
        <taxon>Tracheophyta</taxon>
        <taxon>Spermatophyta</taxon>
        <taxon>Magnoliopsida</taxon>
        <taxon>eudicotyledons</taxon>
        <taxon>Gunneridae</taxon>
        <taxon>Pentapetalae</taxon>
        <taxon>rosids</taxon>
        <taxon>fabids</taxon>
        <taxon>Fagales</taxon>
        <taxon>Juglandaceae</taxon>
        <taxon>Carya</taxon>
    </lineage>
</organism>